<dbReference type="Gene3D" id="1.10.357.10">
    <property type="entry name" value="Tetracycline Repressor, domain 2"/>
    <property type="match status" value="1"/>
</dbReference>
<comment type="caution">
    <text evidence="2">The sequence shown here is derived from an EMBL/GenBank/DDBJ whole genome shotgun (WGS) entry which is preliminary data.</text>
</comment>
<accession>A0A917Y801</accession>
<dbReference type="EMBL" id="BMMM01000011">
    <property type="protein sequence ID" value="GGN76628.1"/>
    <property type="molecule type" value="Genomic_DNA"/>
</dbReference>
<protein>
    <recommendedName>
        <fullName evidence="1">MftR C-terminal domain-containing protein</fullName>
    </recommendedName>
</protein>
<organism evidence="2 3">
    <name type="scientific">Streptomyces albiflavescens</name>
    <dbReference type="NCBI Taxonomy" id="1623582"/>
    <lineage>
        <taxon>Bacteria</taxon>
        <taxon>Bacillati</taxon>
        <taxon>Actinomycetota</taxon>
        <taxon>Actinomycetes</taxon>
        <taxon>Kitasatosporales</taxon>
        <taxon>Streptomycetaceae</taxon>
        <taxon>Streptomyces</taxon>
    </lineage>
</organism>
<feature type="domain" description="MftR C-terminal" evidence="1">
    <location>
        <begin position="11"/>
        <end position="74"/>
    </location>
</feature>
<dbReference type="Pfam" id="PF17754">
    <property type="entry name" value="TetR_C_14"/>
    <property type="match status" value="1"/>
</dbReference>
<keyword evidence="3" id="KW-1185">Reference proteome</keyword>
<evidence type="ECO:0000259" key="1">
    <source>
        <dbReference type="Pfam" id="PF17754"/>
    </source>
</evidence>
<name>A0A917Y801_9ACTN</name>
<evidence type="ECO:0000313" key="3">
    <source>
        <dbReference type="Proteomes" id="UP000600365"/>
    </source>
</evidence>
<sequence>MDHRVPAGGRVEDAVIAPVAARTGLPGSDLYVRTTAAVAFAAQQAAVTCRHSDSGDDAVTVLNRAFDLVRGGLP</sequence>
<proteinExistence type="predicted"/>
<gene>
    <name evidence="2" type="ORF">GCM10011579_057930</name>
</gene>
<evidence type="ECO:0000313" key="2">
    <source>
        <dbReference type="EMBL" id="GGN76628.1"/>
    </source>
</evidence>
<dbReference type="InterPro" id="IPR041347">
    <property type="entry name" value="MftR_C"/>
</dbReference>
<reference evidence="2 3" key="1">
    <citation type="journal article" date="2014" name="Int. J. Syst. Evol. Microbiol.">
        <title>Complete genome sequence of Corynebacterium casei LMG S-19264T (=DSM 44701T), isolated from a smear-ripened cheese.</title>
        <authorList>
            <consortium name="US DOE Joint Genome Institute (JGI-PGF)"/>
            <person name="Walter F."/>
            <person name="Albersmeier A."/>
            <person name="Kalinowski J."/>
            <person name="Ruckert C."/>
        </authorList>
    </citation>
    <scope>NUCLEOTIDE SEQUENCE [LARGE SCALE GENOMIC DNA]</scope>
    <source>
        <strain evidence="2 3">CGMCC 4.7111</strain>
    </source>
</reference>
<dbReference type="AlphaFoldDB" id="A0A917Y801"/>
<dbReference type="Proteomes" id="UP000600365">
    <property type="component" value="Unassembled WGS sequence"/>
</dbReference>